<evidence type="ECO:0000313" key="2">
    <source>
        <dbReference type="Proteomes" id="UP000494365"/>
    </source>
</evidence>
<gene>
    <name evidence="1" type="ORF">LMG28614_07092</name>
</gene>
<keyword evidence="2" id="KW-1185">Reference proteome</keyword>
<accession>A0A6S7BRQ6</accession>
<name>A0A6S7BRQ6_9BURK</name>
<sequence>MVGNTQLDKALRAAPIKISRPIRHCRSGLFPGCDTPAAGLGGHRYASGSAEHTVERAKKTARSERTPSEAGWRQLQTYVRPAGLHPVLRSRVENTDQIYRIANTPARGGFFDQDADPSSIGTQPRATRAFDLVGSDFCMAPGGGLFELTDNRSVVNDGDDLGIRIDPGGEGRRRRNERGVACPYQSRWRRESGDARAEAVRRKADRRTASARDRHTRICDDAAGAALRTVRHRASDQGLSRRTVSQPVWRRRSACATVREVRMCRTASGRCPAGSRPPRQRWISAELGCVQSELAATVSYGRSAQILHLLLPVGSGHSASTVRDRTLRVGSRMEAELTMTAAPHEHQSTVTTVGLDGGYVRHCCPDPAKSFEIIAGRVLAEDGYAA</sequence>
<dbReference type="EMBL" id="CADIKK010000078">
    <property type="protein sequence ID" value="CAB3809652.1"/>
    <property type="molecule type" value="Genomic_DNA"/>
</dbReference>
<proteinExistence type="predicted"/>
<dbReference type="Proteomes" id="UP000494365">
    <property type="component" value="Unassembled WGS sequence"/>
</dbReference>
<reference evidence="1 2" key="1">
    <citation type="submission" date="2020-04" db="EMBL/GenBank/DDBJ databases">
        <authorList>
            <person name="De Canck E."/>
        </authorList>
    </citation>
    <scope>NUCLEOTIDE SEQUENCE [LARGE SCALE GENOMIC DNA]</scope>
    <source>
        <strain evidence="1 2">LMG 28614</strain>
    </source>
</reference>
<protein>
    <submittedName>
        <fullName evidence="1">Uncharacterized protein</fullName>
    </submittedName>
</protein>
<organism evidence="1 2">
    <name type="scientific">Paraburkholderia ultramafica</name>
    <dbReference type="NCBI Taxonomy" id="1544867"/>
    <lineage>
        <taxon>Bacteria</taxon>
        <taxon>Pseudomonadati</taxon>
        <taxon>Pseudomonadota</taxon>
        <taxon>Betaproteobacteria</taxon>
        <taxon>Burkholderiales</taxon>
        <taxon>Burkholderiaceae</taxon>
        <taxon>Paraburkholderia</taxon>
    </lineage>
</organism>
<evidence type="ECO:0000313" key="1">
    <source>
        <dbReference type="EMBL" id="CAB3809652.1"/>
    </source>
</evidence>
<dbReference type="AlphaFoldDB" id="A0A6S7BRQ6"/>